<evidence type="ECO:0000313" key="3">
    <source>
        <dbReference type="Proteomes" id="UP001165498"/>
    </source>
</evidence>
<name>A0ABT1QZI5_9GAMM</name>
<gene>
    <name evidence="2" type="ORF">NM961_23570</name>
</gene>
<dbReference type="PANTHER" id="PTHR12461">
    <property type="entry name" value="HYPOXIA-INDUCIBLE FACTOR 1 ALPHA INHIBITOR-RELATED"/>
    <property type="match status" value="1"/>
</dbReference>
<evidence type="ECO:0000259" key="1">
    <source>
        <dbReference type="Pfam" id="PF13621"/>
    </source>
</evidence>
<dbReference type="Gene3D" id="2.60.120.650">
    <property type="entry name" value="Cupin"/>
    <property type="match status" value="1"/>
</dbReference>
<dbReference type="EMBL" id="JANFQO010000048">
    <property type="protein sequence ID" value="MCQ4167699.1"/>
    <property type="molecule type" value="Genomic_DNA"/>
</dbReference>
<sequence>MSFPGYTCDADQEKILAASKHLYLDKEDMVNFHFMAHQRNLLKAPDFMEAFEEDLLRRKLEELKTNCPFFDELDYNKSFIPMPSYEASEMTTERFQDLLKDRNAPPILIRGLTRDSEAVQTWNHEYLMNHFGKVSIQALQFAEDGSYQAAGDAGTGLLSLSEVIRAQLSGKKQQSYYVNNSSQIFIDYPELLEVVGGRKVLDLFRNHSVNSFSQLFVGNVRTWGTNWHQGNDLSCAMMIHGVKRWTFIDPRLVYILKPFLNGPNGMLTKAEVRHSLDFQAIYHPLYAYMPKFILDMQPGDALIFTKYWPHAVVNVTPFQIMANMRMTEVDLESLKKGNSTANLMPVFDNILNSDPEFIRFKFQIYQTLGQAQKAIGDDTYFGGYASTRRVQPTGAAP</sequence>
<accession>A0ABT1QZI5</accession>
<protein>
    <submittedName>
        <fullName evidence="2">Cupin-like domain-containing protein</fullName>
    </submittedName>
</protein>
<feature type="domain" description="Cupin-like" evidence="1">
    <location>
        <begin position="105"/>
        <end position="323"/>
    </location>
</feature>
<dbReference type="RefSeq" id="WP_255916880.1">
    <property type="nucleotide sequence ID" value="NZ_JANFQO010000048.1"/>
</dbReference>
<dbReference type="SUPFAM" id="SSF51197">
    <property type="entry name" value="Clavaminate synthase-like"/>
    <property type="match status" value="1"/>
</dbReference>
<dbReference type="PANTHER" id="PTHR12461:SF105">
    <property type="entry name" value="HYPOXIA-INDUCIBLE FACTOR 1-ALPHA INHIBITOR"/>
    <property type="match status" value="1"/>
</dbReference>
<organism evidence="2 3">
    <name type="scientific">Tahibacter harae</name>
    <dbReference type="NCBI Taxonomy" id="2963937"/>
    <lineage>
        <taxon>Bacteria</taxon>
        <taxon>Pseudomonadati</taxon>
        <taxon>Pseudomonadota</taxon>
        <taxon>Gammaproteobacteria</taxon>
        <taxon>Lysobacterales</taxon>
        <taxon>Rhodanobacteraceae</taxon>
        <taxon>Tahibacter</taxon>
    </lineage>
</organism>
<evidence type="ECO:0000313" key="2">
    <source>
        <dbReference type="EMBL" id="MCQ4167699.1"/>
    </source>
</evidence>
<comment type="caution">
    <text evidence="2">The sequence shown here is derived from an EMBL/GenBank/DDBJ whole genome shotgun (WGS) entry which is preliminary data.</text>
</comment>
<dbReference type="InterPro" id="IPR041667">
    <property type="entry name" value="Cupin_8"/>
</dbReference>
<dbReference type="Pfam" id="PF13621">
    <property type="entry name" value="Cupin_8"/>
    <property type="match status" value="1"/>
</dbReference>
<dbReference type="Proteomes" id="UP001165498">
    <property type="component" value="Unassembled WGS sequence"/>
</dbReference>
<reference evidence="2" key="1">
    <citation type="submission" date="2022-07" db="EMBL/GenBank/DDBJ databases">
        <title>Tahibacter sp., a new gammaproteobacterium isolated from the silt sample collected at pig farm.</title>
        <authorList>
            <person name="Chen H."/>
        </authorList>
    </citation>
    <scope>NUCLEOTIDE SEQUENCE</scope>
    <source>
        <strain evidence="2">P2K</strain>
    </source>
</reference>
<proteinExistence type="predicted"/>
<keyword evidence="3" id="KW-1185">Reference proteome</keyword>